<dbReference type="AlphaFoldDB" id="Q3B3X2"/>
<dbReference type="EMBL" id="CP000096">
    <property type="protein sequence ID" value="ABB23959.1"/>
    <property type="molecule type" value="Genomic_DNA"/>
</dbReference>
<dbReference type="HOGENOM" id="CLU_026228_5_1_10"/>
<dbReference type="InterPro" id="IPR050811">
    <property type="entry name" value="Phosphate_ABC_transporter"/>
</dbReference>
<keyword evidence="5" id="KW-1185">Reference proteome</keyword>
<dbReference type="Gene3D" id="3.40.190.10">
    <property type="entry name" value="Periplasmic binding protein-like II"/>
    <property type="match status" value="2"/>
</dbReference>
<evidence type="ECO:0000259" key="3">
    <source>
        <dbReference type="Pfam" id="PF12849"/>
    </source>
</evidence>
<name>Q3B3X2_CHLL3</name>
<sequence length="277" mass="29541">MKYCRMKYVAIALTCAVFSTLAFARAQAAEKAIIITGSTSISSAAEALGSEFARNTGIPVMVTTSNSGQGAKLLAVGTSSIAAMSRTMNLDEIDAARANGIEPNAHFIAFGALVIVVNQANPVTALKVEELHRLYSGACFNWKELGGVDEPVILVRREYGSGTQETFTDMVMGQANPMTASALIEISNKAVRRRVAETPGAIGFISHGFLDATVKSLSINGVTHSTDAILNETYPLTRSLYFYTDGKPEGNVSRFLKLTESMEGKQILSNAGFVTKP</sequence>
<reference evidence="5" key="1">
    <citation type="submission" date="2005-08" db="EMBL/GenBank/DDBJ databases">
        <title>Complete sequence of Pelodictyon luteolum DSM 273.</title>
        <authorList>
            <consortium name="US DOE Joint Genome Institute"/>
            <person name="Copeland A."/>
            <person name="Lucas S."/>
            <person name="Lapidus A."/>
            <person name="Barry K."/>
            <person name="Detter J.C."/>
            <person name="Glavina T."/>
            <person name="Hammon N."/>
            <person name="Israni S."/>
            <person name="Pitluck S."/>
            <person name="Bryant D."/>
            <person name="Schmutz J."/>
            <person name="Larimer F."/>
            <person name="Land M."/>
            <person name="Kyrpides N."/>
            <person name="Ivanova N."/>
            <person name="Richardson P."/>
        </authorList>
    </citation>
    <scope>NUCLEOTIDE SEQUENCE [LARGE SCALE GENOMIC DNA]</scope>
    <source>
        <strain evidence="5">DSM 273 / BCRC 81028 / 2530</strain>
    </source>
</reference>
<protein>
    <submittedName>
        <fullName evidence="4">Phosphate ABC transporter substrate-binding protein, PhoT family</fullName>
    </submittedName>
</protein>
<dbReference type="InterPro" id="IPR024370">
    <property type="entry name" value="PBP_domain"/>
</dbReference>
<evidence type="ECO:0000256" key="1">
    <source>
        <dbReference type="ARBA" id="ARBA00022729"/>
    </source>
</evidence>
<dbReference type="STRING" id="319225.Plut_1097"/>
<dbReference type="eggNOG" id="COG0226">
    <property type="taxonomic scope" value="Bacteria"/>
</dbReference>
<dbReference type="PANTHER" id="PTHR30570">
    <property type="entry name" value="PERIPLASMIC PHOSPHATE BINDING COMPONENT OF PHOSPHATE ABC TRANSPORTER"/>
    <property type="match status" value="1"/>
</dbReference>
<dbReference type="PANTHER" id="PTHR30570:SF1">
    <property type="entry name" value="PHOSPHATE-BINDING PROTEIN PSTS"/>
    <property type="match status" value="1"/>
</dbReference>
<feature type="signal peptide" evidence="2">
    <location>
        <begin position="1"/>
        <end position="28"/>
    </location>
</feature>
<keyword evidence="1 2" id="KW-0732">Signal</keyword>
<evidence type="ECO:0000313" key="5">
    <source>
        <dbReference type="Proteomes" id="UP000002709"/>
    </source>
</evidence>
<dbReference type="KEGG" id="plt:Plut_1097"/>
<proteinExistence type="predicted"/>
<evidence type="ECO:0000313" key="4">
    <source>
        <dbReference type="EMBL" id="ABB23959.1"/>
    </source>
</evidence>
<dbReference type="CDD" id="cd13653">
    <property type="entry name" value="PBP2_phosphate_like_1"/>
    <property type="match status" value="1"/>
</dbReference>
<gene>
    <name evidence="4" type="ordered locus">Plut_1097</name>
</gene>
<accession>Q3B3X2</accession>
<evidence type="ECO:0000256" key="2">
    <source>
        <dbReference type="SAM" id="SignalP"/>
    </source>
</evidence>
<organism evidence="4 5">
    <name type="scientific">Chlorobium luteolum (strain DSM 273 / BCRC 81028 / 2530)</name>
    <name type="common">Pelodictyon luteolum</name>
    <dbReference type="NCBI Taxonomy" id="319225"/>
    <lineage>
        <taxon>Bacteria</taxon>
        <taxon>Pseudomonadati</taxon>
        <taxon>Chlorobiota</taxon>
        <taxon>Chlorobiia</taxon>
        <taxon>Chlorobiales</taxon>
        <taxon>Chlorobiaceae</taxon>
        <taxon>Chlorobium/Pelodictyon group</taxon>
        <taxon>Pelodictyon</taxon>
    </lineage>
</organism>
<dbReference type="Proteomes" id="UP000002709">
    <property type="component" value="Chromosome"/>
</dbReference>
<dbReference type="Pfam" id="PF12849">
    <property type="entry name" value="PBP_like_2"/>
    <property type="match status" value="1"/>
</dbReference>
<feature type="chain" id="PRO_5004224244" evidence="2">
    <location>
        <begin position="29"/>
        <end position="277"/>
    </location>
</feature>
<feature type="domain" description="PBP" evidence="3">
    <location>
        <begin position="28"/>
        <end position="256"/>
    </location>
</feature>
<dbReference type="SUPFAM" id="SSF53850">
    <property type="entry name" value="Periplasmic binding protein-like II"/>
    <property type="match status" value="1"/>
</dbReference>